<dbReference type="RefSeq" id="XP_012647793.1">
    <property type="nucleotide sequence ID" value="XM_012792339.1"/>
</dbReference>
<dbReference type="Proteomes" id="UP000002899">
    <property type="component" value="Chromosome II"/>
</dbReference>
<dbReference type="Gene3D" id="3.40.50.150">
    <property type="entry name" value="Vaccinia Virus protein VP39"/>
    <property type="match status" value="2"/>
</dbReference>
<dbReference type="GO" id="GO:0070475">
    <property type="term" value="P:rRNA base methylation"/>
    <property type="evidence" value="ECO:0007669"/>
    <property type="project" value="TreeGrafter"/>
</dbReference>
<proteinExistence type="inferred from homology"/>
<dbReference type="EMBL" id="FO082872">
    <property type="protein sequence ID" value="CCF73184.1"/>
    <property type="molecule type" value="Genomic_DNA"/>
</dbReference>
<comment type="similarity">
    <text evidence="1">Belongs to the methyltransferase superfamily. RsmH family.</text>
</comment>
<evidence type="ECO:0000256" key="1">
    <source>
        <dbReference type="ARBA" id="ARBA00010396"/>
    </source>
</evidence>
<reference evidence="5 6" key="3">
    <citation type="journal article" date="2016" name="Sci. Rep.">
        <title>Genome-wide diversity and gene expression profiling of Babesia microti isolates identify polymorphic genes that mediate host-pathogen interactions.</title>
        <authorList>
            <person name="Silva J.C."/>
            <person name="Cornillot E."/>
            <person name="McCracken C."/>
            <person name="Usmani-Brown S."/>
            <person name="Dwivedi A."/>
            <person name="Ifeonu O.O."/>
            <person name="Crabtree J."/>
            <person name="Gotia H.T."/>
            <person name="Virji A.Z."/>
            <person name="Reynes C."/>
            <person name="Colinge J."/>
            <person name="Kumar V."/>
            <person name="Lawres L."/>
            <person name="Pazzi J.E."/>
            <person name="Pablo J.V."/>
            <person name="Hung C."/>
            <person name="Brancato J."/>
            <person name="Kumari P."/>
            <person name="Orvis J."/>
            <person name="Tretina K."/>
            <person name="Chibucos M."/>
            <person name="Ott S."/>
            <person name="Sadzewicz L."/>
            <person name="Sengamalay N."/>
            <person name="Shetty A.C."/>
            <person name="Su Q."/>
            <person name="Tallon L."/>
            <person name="Fraser C.M."/>
            <person name="Frutos R."/>
            <person name="Molina D.M."/>
            <person name="Krause P.J."/>
            <person name="Ben Mamoun C."/>
        </authorList>
    </citation>
    <scope>NUCLEOTIDE SEQUENCE [LARGE SCALE GENOMIC DNA]</scope>
    <source>
        <strain evidence="5 6">RI</strain>
    </source>
</reference>
<dbReference type="Pfam" id="PF01795">
    <property type="entry name" value="Methyltransf_5"/>
    <property type="match status" value="2"/>
</dbReference>
<dbReference type="OrthoDB" id="439808at2759"/>
<gene>
    <name evidence="5" type="ORF">BMR1_02g00090</name>
</gene>
<evidence type="ECO:0000313" key="6">
    <source>
        <dbReference type="Proteomes" id="UP000002899"/>
    </source>
</evidence>
<dbReference type="Gene3D" id="1.10.150.170">
    <property type="entry name" value="Putative methyltransferase TM0872, insert domain"/>
    <property type="match status" value="2"/>
</dbReference>
<organism evidence="5 6">
    <name type="scientific">Babesia microti (strain RI)</name>
    <dbReference type="NCBI Taxonomy" id="1133968"/>
    <lineage>
        <taxon>Eukaryota</taxon>
        <taxon>Sar</taxon>
        <taxon>Alveolata</taxon>
        <taxon>Apicomplexa</taxon>
        <taxon>Aconoidasida</taxon>
        <taxon>Piroplasmida</taxon>
        <taxon>Babesiidae</taxon>
        <taxon>Babesia</taxon>
    </lineage>
</organism>
<dbReference type="EC" id="2.1.1.199" evidence="5"/>
<name>I7J952_BABMR</name>
<dbReference type="NCBIfam" id="TIGR00006">
    <property type="entry name" value="16S rRNA (cytosine(1402)-N(4))-methyltransferase RsmH"/>
    <property type="match status" value="1"/>
</dbReference>
<dbReference type="HAMAP" id="MF_01007">
    <property type="entry name" value="16SrRNA_methyltr_H"/>
    <property type="match status" value="1"/>
</dbReference>
<dbReference type="KEGG" id="bmic:BMR1_02g00090"/>
<dbReference type="InterPro" id="IPR029063">
    <property type="entry name" value="SAM-dependent_MTases_sf"/>
</dbReference>
<accession>I7J952</accession>
<dbReference type="VEuPathDB" id="PiroplasmaDB:BMR1_02g00090"/>
<protein>
    <submittedName>
        <fullName evidence="5">Ribosomal RNA small subunit methyltransferase H</fullName>
        <ecNumber evidence="5">2.1.1.199</ecNumber>
    </submittedName>
</protein>
<evidence type="ECO:0000256" key="2">
    <source>
        <dbReference type="ARBA" id="ARBA00022603"/>
    </source>
</evidence>
<reference evidence="5 6" key="1">
    <citation type="journal article" date="2012" name="Nucleic Acids Res.">
        <title>Sequencing of the smallest Apicomplexan genome from the human pathogen Babesia microti.</title>
        <authorList>
            <person name="Cornillot E."/>
            <person name="Hadj-Kaddour K."/>
            <person name="Dassouli A."/>
            <person name="Noel B."/>
            <person name="Ranwez V."/>
            <person name="Vacherie B."/>
            <person name="Augagneur Y."/>
            <person name="Bres V."/>
            <person name="Duclos A."/>
            <person name="Randazzo S."/>
            <person name="Carcy B."/>
            <person name="Debierre-Grockiego F."/>
            <person name="Delbecq S."/>
            <person name="Moubri-Menage K."/>
            <person name="Shams-Eldin H."/>
            <person name="Usmani-Brown S."/>
            <person name="Bringaud F."/>
            <person name="Wincker P."/>
            <person name="Vivares C.P."/>
            <person name="Schwarz R.T."/>
            <person name="Schetters T.P."/>
            <person name="Krause P.J."/>
            <person name="Gorenflot A."/>
            <person name="Berry V."/>
            <person name="Barbe V."/>
            <person name="Ben Mamoun C."/>
        </authorList>
    </citation>
    <scope>NUCLEOTIDE SEQUENCE [LARGE SCALE GENOMIC DNA]</scope>
    <source>
        <strain evidence="5 6">RI</strain>
    </source>
</reference>
<dbReference type="SUPFAM" id="SSF53335">
    <property type="entry name" value="S-adenosyl-L-methionine-dependent methyltransferases"/>
    <property type="match status" value="1"/>
</dbReference>
<reference evidence="5 6" key="2">
    <citation type="journal article" date="2013" name="PLoS ONE">
        <title>Whole genome mapping and re-organization of the nuclear and mitochondrial genomes of Babesia microti isolates.</title>
        <authorList>
            <person name="Cornillot E."/>
            <person name="Dassouli A."/>
            <person name="Garg A."/>
            <person name="Pachikara N."/>
            <person name="Randazzo S."/>
            <person name="Depoix D."/>
            <person name="Carcy B."/>
            <person name="Delbecq S."/>
            <person name="Frutos R."/>
            <person name="Silva J.C."/>
            <person name="Sutton R."/>
            <person name="Krause P.J."/>
            <person name="Mamoun C.B."/>
        </authorList>
    </citation>
    <scope>NUCLEOTIDE SEQUENCE [LARGE SCALE GENOMIC DNA]</scope>
    <source>
        <strain evidence="5 6">RI</strain>
    </source>
</reference>
<keyword evidence="6" id="KW-1185">Reference proteome</keyword>
<sequence length="375" mass="42063">MLLLTTITITHSYKPHKPVLLSESINTLVTNRHGRYVDGTLGSGGHSKAIISSLTDQGSLICVDRDPEAIKFAQNLSEDRVTILLGNFGQLESLLSTHSLPTTGYSGILLDLGVSTHQLEEPNRGFSYKKNGILDMRMSNPLFDSNSNFGNTYSCNTAQYIVNNWPEERLYNLFRELGEEPSSATIARSIVYYRKIKPITTTYDLKSAILKGLSGNVPFDTDISKQYIDSNKYNTYKSLRNNELDVCGSIQDSEVSELDTWVIGKDTKVANRHDYTTLSRIFQSLRMVVNDELYFLEQFLLACPALVGVNGRIVIISYHSLEDRMVKHAFKNLSVPQNGPNWKIVTKKCITPSASEVSDNPRSRSAKMRCIERVS</sequence>
<dbReference type="PANTHER" id="PTHR11265:SF0">
    <property type="entry name" value="12S RRNA N4-METHYLCYTIDINE METHYLTRANSFERASE"/>
    <property type="match status" value="1"/>
</dbReference>
<keyword evidence="4" id="KW-0949">S-adenosyl-L-methionine</keyword>
<dbReference type="InterPro" id="IPR002903">
    <property type="entry name" value="RsmH"/>
</dbReference>
<dbReference type="AlphaFoldDB" id="I7J952"/>
<evidence type="ECO:0000256" key="4">
    <source>
        <dbReference type="ARBA" id="ARBA00022691"/>
    </source>
</evidence>
<keyword evidence="3 5" id="KW-0808">Transferase</keyword>
<keyword evidence="2 5" id="KW-0489">Methyltransferase</keyword>
<dbReference type="PANTHER" id="PTHR11265">
    <property type="entry name" value="S-ADENOSYL-METHYLTRANSFERASE MRAW"/>
    <property type="match status" value="1"/>
</dbReference>
<dbReference type="InterPro" id="IPR023397">
    <property type="entry name" value="SAM-dep_MeTrfase_MraW_recog"/>
</dbReference>
<evidence type="ECO:0000256" key="3">
    <source>
        <dbReference type="ARBA" id="ARBA00022679"/>
    </source>
</evidence>
<dbReference type="GeneID" id="24423807"/>
<dbReference type="OMA" id="NPAKRTF"/>
<evidence type="ECO:0000313" key="5">
    <source>
        <dbReference type="EMBL" id="CCF73184.1"/>
    </source>
</evidence>
<dbReference type="SUPFAM" id="SSF81799">
    <property type="entry name" value="Putative methyltransferase TM0872, insert domain"/>
    <property type="match status" value="1"/>
</dbReference>
<dbReference type="GO" id="GO:0071424">
    <property type="term" value="F:rRNA (cytosine-N4-)-methyltransferase activity"/>
    <property type="evidence" value="ECO:0007669"/>
    <property type="project" value="TreeGrafter"/>
</dbReference>